<reference evidence="1 2" key="1">
    <citation type="submission" date="2020-05" db="EMBL/GenBank/DDBJ databases">
        <title>Draft genome sequence of Mycobacterium hippocampi DL, isolated from European seabass, Dicentrarchus labrax, reared in fish farms.</title>
        <authorList>
            <person name="Stathopoulou P."/>
            <person name="Asimakis E."/>
            <person name="Tzokas K."/>
            <person name="Batargias C."/>
            <person name="Tsiamis G."/>
        </authorList>
    </citation>
    <scope>NUCLEOTIDE SEQUENCE [LARGE SCALE GENOMIC DNA]</scope>
    <source>
        <strain evidence="1 2">DL</strain>
    </source>
</reference>
<dbReference type="SUPFAM" id="SSF52788">
    <property type="entry name" value="Phosphotyrosine protein phosphatases I"/>
    <property type="match status" value="1"/>
</dbReference>
<proteinExistence type="predicted"/>
<evidence type="ECO:0008006" key="3">
    <source>
        <dbReference type="Google" id="ProtNLM"/>
    </source>
</evidence>
<name>A0A850PR24_9MYCO</name>
<keyword evidence="2" id="KW-1185">Reference proteome</keyword>
<evidence type="ECO:0000313" key="1">
    <source>
        <dbReference type="EMBL" id="NVN52759.1"/>
    </source>
</evidence>
<sequence>MARQLTPKIASGSDLVLTMTKAHRDTVLGVAPRLLHRTFTLTEAARLVSEFNARDIGDLVALRPQLVAGESPDIADPIGQSADVFAAVGSQISDQIQPILELCRRVSVRGAD</sequence>
<dbReference type="Gene3D" id="3.40.50.2300">
    <property type="match status" value="1"/>
</dbReference>
<gene>
    <name evidence="1" type="ORF">HLY00_4469</name>
</gene>
<organism evidence="1 2">
    <name type="scientific">Mycolicibacterium hippocampi</name>
    <dbReference type="NCBI Taxonomy" id="659824"/>
    <lineage>
        <taxon>Bacteria</taxon>
        <taxon>Bacillati</taxon>
        <taxon>Actinomycetota</taxon>
        <taxon>Actinomycetes</taxon>
        <taxon>Mycobacteriales</taxon>
        <taxon>Mycobacteriaceae</taxon>
        <taxon>Mycolicibacterium</taxon>
    </lineage>
</organism>
<accession>A0A850PR24</accession>
<dbReference type="AlphaFoldDB" id="A0A850PR24"/>
<dbReference type="Proteomes" id="UP000570517">
    <property type="component" value="Unassembled WGS sequence"/>
</dbReference>
<comment type="caution">
    <text evidence="1">The sequence shown here is derived from an EMBL/GenBank/DDBJ whole genome shotgun (WGS) entry which is preliminary data.</text>
</comment>
<protein>
    <recommendedName>
        <fullName evidence="3">Protein-tyrosine-phosphatase</fullName>
    </recommendedName>
</protein>
<dbReference type="InterPro" id="IPR036196">
    <property type="entry name" value="Ptyr_pPase_sf"/>
</dbReference>
<evidence type="ECO:0000313" key="2">
    <source>
        <dbReference type="Proteomes" id="UP000570517"/>
    </source>
</evidence>
<dbReference type="EMBL" id="JABFYL010000045">
    <property type="protein sequence ID" value="NVN52759.1"/>
    <property type="molecule type" value="Genomic_DNA"/>
</dbReference>